<feature type="compositionally biased region" description="Acidic residues" evidence="1">
    <location>
        <begin position="247"/>
        <end position="263"/>
    </location>
</feature>
<feature type="compositionally biased region" description="Basic and acidic residues" evidence="1">
    <location>
        <begin position="556"/>
        <end position="575"/>
    </location>
</feature>
<feature type="compositionally biased region" description="Polar residues" evidence="1">
    <location>
        <begin position="370"/>
        <end position="384"/>
    </location>
</feature>
<feature type="region of interest" description="Disordered" evidence="1">
    <location>
        <begin position="238"/>
        <end position="624"/>
    </location>
</feature>
<accession>A0A4S8R0Q3</accession>
<feature type="compositionally biased region" description="Basic and acidic residues" evidence="1">
    <location>
        <begin position="755"/>
        <end position="767"/>
    </location>
</feature>
<evidence type="ECO:0000313" key="2">
    <source>
        <dbReference type="EMBL" id="THV51333.1"/>
    </source>
</evidence>
<sequence>MSKGRHHIDYSENEEIQLPVPKRVPMVWSDEDDRALAETSSLEIRIWRKVKESYGIDATDIIPPNTTASFLSARGTENVPVWALLPARRLTKILKCPIFRGHSGLNLLHYSMLLARFHRLPHSSSNPKNARVREYLENHVLPLPVPPRDLPIHSDFTKNIKECAEQNVRESSVALGISSLDFDIIINSWDMYVRENPEHGLKTVAGYSAQRNEPIPVSENEEILQMKKRALVNAFRRPEGRIADDAQMPEDLESPNVTSDDEPPMQHQEDVGNLEYPSEPMAENAPPRQSTQSRQDLRRGPVAQNHYQSESEDSDYQPNSKALNGPYNRSRKHQGNGGKESSEHRPDSVSRYQSSEYSAQRQSECEGSDHQPSPATLSNDNLSVRQGRARPKDGPRNRMMKPTPSQGGPSSVHRSSKQNPSVLAEVIVISSDDEYPIQKSSNGVGPKREKALPETTRTRPSGHSAHMGPKKEFEAELITDNRSGLYAGTRRRTEDYGLEGEEVATYPMTRTRFSDSPFRYQRGTSYRSKLSSYSTQRRTGWGYSDEEDEDDQSEVMMKDSAQRRRKGNPEYRRDTLSSLSQTRGQIDSGYQLEPPSSLSDRRQKESAESQYSLNSFQHRTVRERNSDYKFKTSSSLLNSRKKESAEFQIQPLTSSAQYIKGERSTDYQLGLTTRTKASEFSNNRREERYSELRDWNSLYDEDLGDDGESEIFIPEENFRVQSFGFKDPALVGGNDEVRRNRREQIESTMVGTTAESHDEDNNRRFEKDVRTSWNKNAPLMLAEEERIHGALGSEVKAFDKALLQEADIQPDNGMRVLSSSEEKEIMPWRRLSERK</sequence>
<keyword evidence="3" id="KW-1185">Reference proteome</keyword>
<comment type="caution">
    <text evidence="2">The sequence shown here is derived from an EMBL/GenBank/DDBJ whole genome shotgun (WGS) entry which is preliminary data.</text>
</comment>
<reference evidence="2 3" key="1">
    <citation type="submission" date="2017-12" db="EMBL/GenBank/DDBJ databases">
        <title>Comparative genomics of Botrytis spp.</title>
        <authorList>
            <person name="Valero-Jimenez C.A."/>
            <person name="Tapia P."/>
            <person name="Veloso J."/>
            <person name="Silva-Moreno E."/>
            <person name="Staats M."/>
            <person name="Valdes J.H."/>
            <person name="Van Kan J.A.L."/>
        </authorList>
    </citation>
    <scope>NUCLEOTIDE SEQUENCE [LARGE SCALE GENOMIC DNA]</scope>
    <source>
        <strain evidence="2 3">MUCL435</strain>
    </source>
</reference>
<feature type="compositionally biased region" description="Polar residues" evidence="1">
    <location>
        <begin position="608"/>
        <end position="618"/>
    </location>
</feature>
<dbReference type="AlphaFoldDB" id="A0A4S8R0Q3"/>
<feature type="compositionally biased region" description="Polar residues" evidence="1">
    <location>
        <begin position="522"/>
        <end position="538"/>
    </location>
</feature>
<dbReference type="EMBL" id="PQXL01000114">
    <property type="protein sequence ID" value="THV51333.1"/>
    <property type="molecule type" value="Genomic_DNA"/>
</dbReference>
<protein>
    <submittedName>
        <fullName evidence="2">Uncharacterized protein</fullName>
    </submittedName>
</protein>
<feature type="compositionally biased region" description="Acidic residues" evidence="1">
    <location>
        <begin position="544"/>
        <end position="553"/>
    </location>
</feature>
<name>A0A4S8R0Q3_9HELO</name>
<feature type="region of interest" description="Disordered" evidence="1">
    <location>
        <begin position="813"/>
        <end position="835"/>
    </location>
</feature>
<feature type="compositionally biased region" description="Polar residues" evidence="1">
    <location>
        <begin position="350"/>
        <end position="362"/>
    </location>
</feature>
<evidence type="ECO:0000256" key="1">
    <source>
        <dbReference type="SAM" id="MobiDB-lite"/>
    </source>
</evidence>
<feature type="compositionally biased region" description="Polar residues" evidence="1">
    <location>
        <begin position="576"/>
        <end position="585"/>
    </location>
</feature>
<feature type="compositionally biased region" description="Basic and acidic residues" evidence="1">
    <location>
        <begin position="820"/>
        <end position="835"/>
    </location>
</feature>
<dbReference type="OrthoDB" id="3551936at2759"/>
<evidence type="ECO:0000313" key="3">
    <source>
        <dbReference type="Proteomes" id="UP000308671"/>
    </source>
</evidence>
<feature type="region of interest" description="Disordered" evidence="1">
    <location>
        <begin position="748"/>
        <end position="767"/>
    </location>
</feature>
<proteinExistence type="predicted"/>
<feature type="compositionally biased region" description="Polar residues" evidence="1">
    <location>
        <begin position="403"/>
        <end position="421"/>
    </location>
</feature>
<dbReference type="Proteomes" id="UP000308671">
    <property type="component" value="Unassembled WGS sequence"/>
</dbReference>
<organism evidence="2 3">
    <name type="scientific">Botrytis galanthina</name>
    <dbReference type="NCBI Taxonomy" id="278940"/>
    <lineage>
        <taxon>Eukaryota</taxon>
        <taxon>Fungi</taxon>
        <taxon>Dikarya</taxon>
        <taxon>Ascomycota</taxon>
        <taxon>Pezizomycotina</taxon>
        <taxon>Leotiomycetes</taxon>
        <taxon>Helotiales</taxon>
        <taxon>Sclerotiniaceae</taxon>
        <taxon>Botrytis</taxon>
    </lineage>
</organism>
<gene>
    <name evidence="2" type="ORF">BGAL_0114g00050</name>
</gene>